<dbReference type="AlphaFoldDB" id="A0A255Y911"/>
<gene>
    <name evidence="2" type="ORF">CHU93_13410</name>
</gene>
<evidence type="ECO:0000313" key="3">
    <source>
        <dbReference type="Proteomes" id="UP000216991"/>
    </source>
</evidence>
<evidence type="ECO:0008006" key="4">
    <source>
        <dbReference type="Google" id="ProtNLM"/>
    </source>
</evidence>
<keyword evidence="1" id="KW-0812">Transmembrane</keyword>
<dbReference type="Proteomes" id="UP000216991">
    <property type="component" value="Unassembled WGS sequence"/>
</dbReference>
<name>A0A255Y911_9SPHN</name>
<evidence type="ECO:0000313" key="2">
    <source>
        <dbReference type="EMBL" id="OYQ25719.1"/>
    </source>
</evidence>
<evidence type="ECO:0000256" key="1">
    <source>
        <dbReference type="SAM" id="Phobius"/>
    </source>
</evidence>
<proteinExistence type="predicted"/>
<reference evidence="2 3" key="1">
    <citation type="submission" date="2017-07" db="EMBL/GenBank/DDBJ databases">
        <title>Sandarakinorhabdus cyanobacteriorum sp. nov., a novel bacterium isolated from cyanobacterial aggregates in a eutrophic lake.</title>
        <authorList>
            <person name="Cai H."/>
        </authorList>
    </citation>
    <scope>NUCLEOTIDE SEQUENCE [LARGE SCALE GENOMIC DNA]</scope>
    <source>
        <strain evidence="2 3">TH057</strain>
    </source>
</reference>
<keyword evidence="3" id="KW-1185">Reference proteome</keyword>
<dbReference type="RefSeq" id="WP_094474669.1">
    <property type="nucleotide sequence ID" value="NZ_NOXT01000121.1"/>
</dbReference>
<accession>A0A255Y911</accession>
<comment type="caution">
    <text evidence="2">The sequence shown here is derived from an EMBL/GenBank/DDBJ whole genome shotgun (WGS) entry which is preliminary data.</text>
</comment>
<keyword evidence="1" id="KW-1133">Transmembrane helix</keyword>
<sequence length="113" mass="11690">MTARRPGLFFVAACVAALALRLILPAGWMPVASGDGMVISLCSGTAAADPASPAGSPDQPCGFALALEPLLLTAALLLPLLALPAMPVRVVLRQRMQAHRHRPRPPGQGPPAR</sequence>
<dbReference type="EMBL" id="NOXT01000121">
    <property type="protein sequence ID" value="OYQ25719.1"/>
    <property type="molecule type" value="Genomic_DNA"/>
</dbReference>
<feature type="transmembrane region" description="Helical" evidence="1">
    <location>
        <begin position="70"/>
        <end position="92"/>
    </location>
</feature>
<keyword evidence="1" id="KW-0472">Membrane</keyword>
<protein>
    <recommendedName>
        <fullName evidence="4">DUF2946 domain-containing protein</fullName>
    </recommendedName>
</protein>
<organism evidence="2 3">
    <name type="scientific">Sandarakinorhabdus cyanobacteriorum</name>
    <dbReference type="NCBI Taxonomy" id="1981098"/>
    <lineage>
        <taxon>Bacteria</taxon>
        <taxon>Pseudomonadati</taxon>
        <taxon>Pseudomonadota</taxon>
        <taxon>Alphaproteobacteria</taxon>
        <taxon>Sphingomonadales</taxon>
        <taxon>Sphingosinicellaceae</taxon>
        <taxon>Sandarakinorhabdus</taxon>
    </lineage>
</organism>